<keyword evidence="3" id="KW-1185">Reference proteome</keyword>
<keyword evidence="1" id="KW-0472">Membrane</keyword>
<accession>A0A4Y9ZWZ5</accession>
<evidence type="ECO:0000313" key="2">
    <source>
        <dbReference type="EMBL" id="TFY78029.1"/>
    </source>
</evidence>
<dbReference type="AlphaFoldDB" id="A0A4Y9ZWZ5"/>
<sequence>MNTFEGHNGSANREMPPRLSADECNTVQQAIDAEIEEVQPPPSSESTRMLRTRRNAYALINAWFPAELMVAIFYEIVITSRYTPYFADKSFGGYNFSHEWVVVSHVCQVWRTIALGTPRLWEGISLSNPDVTALMLQRSGTSPISIDYRSWSNTDEPISTLPIALSHVNRAFEISLIMPSRELRKLVSKHLTEPMPFLKRLELWTSDPSTEGMPRFLSPRGLEGATALRRLVLSHVGFPPHVLLPTTLTELILYHLPEELTVMQMIDLLEPLENLRVLLIEGALRPDAPDPTRPPDLRRLSPRTGLSNLHLSAPARQRSDFMSRFPITFETQTVLLSYPETLDDLRFGALLRPVYGAPGLLRGLSVTISDGINIEAYITPDFRMLHPEMCFCVSVEPPEGSNLPRDETLCDFCEKMPLDSVERLSVESTSDDAELGEATAQLLTAHLPAVRFLTVQREAVKHVLRAMHRQADGSGPAFPSLRTLRVYNSHETEKQLLSSIADCLVARKASGKAVELEELNIDDKLAPAESLRDPEDLKSWELPREMFSFRLPPEFAATSESV</sequence>
<organism evidence="2 3">
    <name type="scientific">Hericium alpestre</name>
    <dbReference type="NCBI Taxonomy" id="135208"/>
    <lineage>
        <taxon>Eukaryota</taxon>
        <taxon>Fungi</taxon>
        <taxon>Dikarya</taxon>
        <taxon>Basidiomycota</taxon>
        <taxon>Agaricomycotina</taxon>
        <taxon>Agaricomycetes</taxon>
        <taxon>Russulales</taxon>
        <taxon>Hericiaceae</taxon>
        <taxon>Hericium</taxon>
    </lineage>
</organism>
<gene>
    <name evidence="2" type="ORF">EWM64_g5981</name>
</gene>
<protein>
    <submittedName>
        <fullName evidence="2">Uncharacterized protein</fullName>
    </submittedName>
</protein>
<name>A0A4Y9ZWZ5_9AGAM</name>
<proteinExistence type="predicted"/>
<reference evidence="2 3" key="1">
    <citation type="submission" date="2019-02" db="EMBL/GenBank/DDBJ databases">
        <title>Genome sequencing of the rare red list fungi Hericium alpestre (H. flagellum).</title>
        <authorList>
            <person name="Buettner E."/>
            <person name="Kellner H."/>
        </authorList>
    </citation>
    <scope>NUCLEOTIDE SEQUENCE [LARGE SCALE GENOMIC DNA]</scope>
    <source>
        <strain evidence="2 3">DSM 108284</strain>
    </source>
</reference>
<evidence type="ECO:0000256" key="1">
    <source>
        <dbReference type="SAM" id="Phobius"/>
    </source>
</evidence>
<evidence type="ECO:0000313" key="3">
    <source>
        <dbReference type="Proteomes" id="UP000298061"/>
    </source>
</evidence>
<keyword evidence="1" id="KW-1133">Transmembrane helix</keyword>
<dbReference type="STRING" id="135208.A0A4Y9ZWZ5"/>
<dbReference type="Proteomes" id="UP000298061">
    <property type="component" value="Unassembled WGS sequence"/>
</dbReference>
<comment type="caution">
    <text evidence="2">The sequence shown here is derived from an EMBL/GenBank/DDBJ whole genome shotgun (WGS) entry which is preliminary data.</text>
</comment>
<feature type="transmembrane region" description="Helical" evidence="1">
    <location>
        <begin position="56"/>
        <end position="74"/>
    </location>
</feature>
<keyword evidence="1" id="KW-0812">Transmembrane</keyword>
<dbReference type="OrthoDB" id="3365698at2759"/>
<dbReference type="EMBL" id="SFCI01000765">
    <property type="protein sequence ID" value="TFY78029.1"/>
    <property type="molecule type" value="Genomic_DNA"/>
</dbReference>